<evidence type="ECO:0000313" key="3">
    <source>
        <dbReference type="Proteomes" id="UP000054018"/>
    </source>
</evidence>
<dbReference type="Proteomes" id="UP000054018">
    <property type="component" value="Unassembled WGS sequence"/>
</dbReference>
<feature type="region of interest" description="Disordered" evidence="1">
    <location>
        <begin position="78"/>
        <end position="97"/>
    </location>
</feature>
<organism evidence="2 3">
    <name type="scientific">Pisolithus microcarpus 441</name>
    <dbReference type="NCBI Taxonomy" id="765257"/>
    <lineage>
        <taxon>Eukaryota</taxon>
        <taxon>Fungi</taxon>
        <taxon>Dikarya</taxon>
        <taxon>Basidiomycota</taxon>
        <taxon>Agaricomycotina</taxon>
        <taxon>Agaricomycetes</taxon>
        <taxon>Agaricomycetidae</taxon>
        <taxon>Boletales</taxon>
        <taxon>Sclerodermatineae</taxon>
        <taxon>Pisolithaceae</taxon>
        <taxon>Pisolithus</taxon>
    </lineage>
</organism>
<dbReference type="EMBL" id="KN834078">
    <property type="protein sequence ID" value="KIK12480.1"/>
    <property type="molecule type" value="Genomic_DNA"/>
</dbReference>
<dbReference type="AlphaFoldDB" id="A0A0C9XJM7"/>
<evidence type="ECO:0000313" key="2">
    <source>
        <dbReference type="EMBL" id="KIK12480.1"/>
    </source>
</evidence>
<protein>
    <submittedName>
        <fullName evidence="2">Uncharacterized protein</fullName>
    </submittedName>
</protein>
<reference evidence="3" key="2">
    <citation type="submission" date="2015-01" db="EMBL/GenBank/DDBJ databases">
        <title>Evolutionary Origins and Diversification of the Mycorrhizal Mutualists.</title>
        <authorList>
            <consortium name="DOE Joint Genome Institute"/>
            <consortium name="Mycorrhizal Genomics Consortium"/>
            <person name="Kohler A."/>
            <person name="Kuo A."/>
            <person name="Nagy L.G."/>
            <person name="Floudas D."/>
            <person name="Copeland A."/>
            <person name="Barry K.W."/>
            <person name="Cichocki N."/>
            <person name="Veneault-Fourrey C."/>
            <person name="LaButti K."/>
            <person name="Lindquist E.A."/>
            <person name="Lipzen A."/>
            <person name="Lundell T."/>
            <person name="Morin E."/>
            <person name="Murat C."/>
            <person name="Riley R."/>
            <person name="Ohm R."/>
            <person name="Sun H."/>
            <person name="Tunlid A."/>
            <person name="Henrissat B."/>
            <person name="Grigoriev I.V."/>
            <person name="Hibbett D.S."/>
            <person name="Martin F."/>
        </authorList>
    </citation>
    <scope>NUCLEOTIDE SEQUENCE [LARGE SCALE GENOMIC DNA]</scope>
    <source>
        <strain evidence="3">441</strain>
    </source>
</reference>
<feature type="compositionally biased region" description="Basic and acidic residues" evidence="1">
    <location>
        <begin position="145"/>
        <end position="164"/>
    </location>
</feature>
<reference evidence="2 3" key="1">
    <citation type="submission" date="2014-04" db="EMBL/GenBank/DDBJ databases">
        <authorList>
            <consortium name="DOE Joint Genome Institute"/>
            <person name="Kuo A."/>
            <person name="Kohler A."/>
            <person name="Costa M.D."/>
            <person name="Nagy L.G."/>
            <person name="Floudas D."/>
            <person name="Copeland A."/>
            <person name="Barry K.W."/>
            <person name="Cichocki N."/>
            <person name="Veneault-Fourrey C."/>
            <person name="LaButti K."/>
            <person name="Lindquist E.A."/>
            <person name="Lipzen A."/>
            <person name="Lundell T."/>
            <person name="Morin E."/>
            <person name="Murat C."/>
            <person name="Sun H."/>
            <person name="Tunlid A."/>
            <person name="Henrissat B."/>
            <person name="Grigoriev I.V."/>
            <person name="Hibbett D.S."/>
            <person name="Martin F."/>
            <person name="Nordberg H.P."/>
            <person name="Cantor M.N."/>
            <person name="Hua S.X."/>
        </authorList>
    </citation>
    <scope>NUCLEOTIDE SEQUENCE [LARGE SCALE GENOMIC DNA]</scope>
    <source>
        <strain evidence="2 3">441</strain>
    </source>
</reference>
<sequence>MRELHMFLAPKLTTSSFTPTTSNKTGSLHRITTFQKRHLLEYAKPSNSTPSSTLLPGRPEARTGDFPSVLETSGMASTERLATNPRHSFDGSLRGTPATITSEVADTGIGSGVEEQPQVAPPQGATATSTGRGAQGDQEGFRAASPKDAEKSTSKSEPKLDPEAHSTAASDESYELRTQSRKERADVFQHNVTVHSRFETGCTTLLYQCDRWLLHLRIIHSVGVLTYNRMRSTP</sequence>
<accession>A0A0C9XJM7</accession>
<dbReference type="HOGENOM" id="CLU_1185423_0_0_1"/>
<keyword evidence="3" id="KW-1185">Reference proteome</keyword>
<feature type="compositionally biased region" description="Low complexity" evidence="1">
    <location>
        <begin position="45"/>
        <end position="56"/>
    </location>
</feature>
<name>A0A0C9XJM7_9AGAM</name>
<gene>
    <name evidence="2" type="ORF">PISMIDRAFT_437336</name>
</gene>
<evidence type="ECO:0000256" key="1">
    <source>
        <dbReference type="SAM" id="MobiDB-lite"/>
    </source>
</evidence>
<feature type="region of interest" description="Disordered" evidence="1">
    <location>
        <begin position="112"/>
        <end position="178"/>
    </location>
</feature>
<feature type="region of interest" description="Disordered" evidence="1">
    <location>
        <begin position="44"/>
        <end position="65"/>
    </location>
</feature>
<proteinExistence type="predicted"/>